<accession>A0A2K1XHG2</accession>
<dbReference type="AlphaFoldDB" id="A0A2K1XHG2"/>
<name>A0A2K1XHG2_POPTR</name>
<dbReference type="InterPro" id="IPR036915">
    <property type="entry name" value="Cyclin-like_sf"/>
</dbReference>
<dbReference type="EMBL" id="CM009304">
    <property type="protein sequence ID" value="PNT00206.1"/>
    <property type="molecule type" value="Genomic_DNA"/>
</dbReference>
<reference evidence="2 3" key="1">
    <citation type="journal article" date="2006" name="Science">
        <title>The genome of black cottonwood, Populus trichocarpa (Torr. &amp; Gray).</title>
        <authorList>
            <person name="Tuskan G.A."/>
            <person name="Difazio S."/>
            <person name="Jansson S."/>
            <person name="Bohlmann J."/>
            <person name="Grigoriev I."/>
            <person name="Hellsten U."/>
            <person name="Putnam N."/>
            <person name="Ralph S."/>
            <person name="Rombauts S."/>
            <person name="Salamov A."/>
            <person name="Schein J."/>
            <person name="Sterck L."/>
            <person name="Aerts A."/>
            <person name="Bhalerao R.R."/>
            <person name="Bhalerao R.P."/>
            <person name="Blaudez D."/>
            <person name="Boerjan W."/>
            <person name="Brun A."/>
            <person name="Brunner A."/>
            <person name="Busov V."/>
            <person name="Campbell M."/>
            <person name="Carlson J."/>
            <person name="Chalot M."/>
            <person name="Chapman J."/>
            <person name="Chen G.L."/>
            <person name="Cooper D."/>
            <person name="Coutinho P.M."/>
            <person name="Couturier J."/>
            <person name="Covert S."/>
            <person name="Cronk Q."/>
            <person name="Cunningham R."/>
            <person name="Davis J."/>
            <person name="Degroeve S."/>
            <person name="Dejardin A."/>
            <person name="Depamphilis C."/>
            <person name="Detter J."/>
            <person name="Dirks B."/>
            <person name="Dubchak I."/>
            <person name="Duplessis S."/>
            <person name="Ehlting J."/>
            <person name="Ellis B."/>
            <person name="Gendler K."/>
            <person name="Goodstein D."/>
            <person name="Gribskov M."/>
            <person name="Grimwood J."/>
            <person name="Groover A."/>
            <person name="Gunter L."/>
            <person name="Hamberger B."/>
            <person name="Heinze B."/>
            <person name="Helariutta Y."/>
            <person name="Henrissat B."/>
            <person name="Holligan D."/>
            <person name="Holt R."/>
            <person name="Huang W."/>
            <person name="Islam-Faridi N."/>
            <person name="Jones S."/>
            <person name="Jones-Rhoades M."/>
            <person name="Jorgensen R."/>
            <person name="Joshi C."/>
            <person name="Kangasjarvi J."/>
            <person name="Karlsson J."/>
            <person name="Kelleher C."/>
            <person name="Kirkpatrick R."/>
            <person name="Kirst M."/>
            <person name="Kohler A."/>
            <person name="Kalluri U."/>
            <person name="Larimer F."/>
            <person name="Leebens-Mack J."/>
            <person name="Leple J.C."/>
            <person name="Locascio P."/>
            <person name="Lou Y."/>
            <person name="Lucas S."/>
            <person name="Martin F."/>
            <person name="Montanini B."/>
            <person name="Napoli C."/>
            <person name="Nelson D.R."/>
            <person name="Nelson C."/>
            <person name="Nieminen K."/>
            <person name="Nilsson O."/>
            <person name="Pereda V."/>
            <person name="Peter G."/>
            <person name="Philippe R."/>
            <person name="Pilate G."/>
            <person name="Poliakov A."/>
            <person name="Razumovskaya J."/>
            <person name="Richardson P."/>
            <person name="Rinaldi C."/>
            <person name="Ritland K."/>
            <person name="Rouze P."/>
            <person name="Ryaboy D."/>
            <person name="Schmutz J."/>
            <person name="Schrader J."/>
            <person name="Segerman B."/>
            <person name="Shin H."/>
            <person name="Siddiqui A."/>
            <person name="Sterky F."/>
            <person name="Terry A."/>
            <person name="Tsai C.J."/>
            <person name="Uberbacher E."/>
            <person name="Unneberg P."/>
            <person name="Vahala J."/>
            <person name="Wall K."/>
            <person name="Wessler S."/>
            <person name="Yang G."/>
            <person name="Yin T."/>
            <person name="Douglas C."/>
            <person name="Marra M."/>
            <person name="Sandberg G."/>
            <person name="Van de Peer Y."/>
            <person name="Rokhsar D."/>
        </authorList>
    </citation>
    <scope>NUCLEOTIDE SEQUENCE [LARGE SCALE GENOMIC DNA]</scope>
    <source>
        <strain evidence="3">cv. Nisqually</strain>
    </source>
</reference>
<evidence type="ECO:0000313" key="2">
    <source>
        <dbReference type="EMBL" id="PNT00206.1"/>
    </source>
</evidence>
<organism evidence="2 3">
    <name type="scientific">Populus trichocarpa</name>
    <name type="common">Western balsam poplar</name>
    <name type="synonym">Populus balsamifera subsp. trichocarpa</name>
    <dbReference type="NCBI Taxonomy" id="3694"/>
    <lineage>
        <taxon>Eukaryota</taxon>
        <taxon>Viridiplantae</taxon>
        <taxon>Streptophyta</taxon>
        <taxon>Embryophyta</taxon>
        <taxon>Tracheophyta</taxon>
        <taxon>Spermatophyta</taxon>
        <taxon>Magnoliopsida</taxon>
        <taxon>eudicotyledons</taxon>
        <taxon>Gunneridae</taxon>
        <taxon>Pentapetalae</taxon>
        <taxon>rosids</taxon>
        <taxon>fabids</taxon>
        <taxon>Malpighiales</taxon>
        <taxon>Salicaceae</taxon>
        <taxon>Saliceae</taxon>
        <taxon>Populus</taxon>
    </lineage>
</organism>
<gene>
    <name evidence="2" type="ORF">POPTR_015G034400</name>
</gene>
<dbReference type="Proteomes" id="UP000006729">
    <property type="component" value="Chromosome 15"/>
</dbReference>
<feature type="domain" description="Cyclin C-terminal" evidence="1">
    <location>
        <begin position="43"/>
        <end position="105"/>
    </location>
</feature>
<keyword evidence="3" id="KW-1185">Reference proteome</keyword>
<dbReference type="Gene3D" id="1.10.472.10">
    <property type="entry name" value="Cyclin-like"/>
    <property type="match status" value="1"/>
</dbReference>
<dbReference type="SUPFAM" id="SSF47954">
    <property type="entry name" value="Cyclin-like"/>
    <property type="match status" value="1"/>
</dbReference>
<sequence length="125" mass="14511">MELICRSVVIFGKHGGSCSYMTGQARTEFDNHQHLVISSTTTSKLVLKLTQRYHQNLELYTGCSKEQLMDCVWLVEKLHKMPWKDKLKVVHGKYSVPTRDRVSLLLPVGSGYQHFHFKLNFCLRK</sequence>
<evidence type="ECO:0000259" key="1">
    <source>
        <dbReference type="Pfam" id="PF02984"/>
    </source>
</evidence>
<proteinExistence type="predicted"/>
<dbReference type="InterPro" id="IPR004367">
    <property type="entry name" value="Cyclin_C-dom"/>
</dbReference>
<dbReference type="Pfam" id="PF02984">
    <property type="entry name" value="Cyclin_C"/>
    <property type="match status" value="1"/>
</dbReference>
<dbReference type="InParanoid" id="A0A2K1XHG2"/>
<evidence type="ECO:0000313" key="3">
    <source>
        <dbReference type="Proteomes" id="UP000006729"/>
    </source>
</evidence>
<protein>
    <recommendedName>
        <fullName evidence="1">Cyclin C-terminal domain-containing protein</fullName>
    </recommendedName>
</protein>